<dbReference type="EMBL" id="ANJA01002865">
    <property type="protein sequence ID" value="ETO67654.1"/>
    <property type="molecule type" value="Genomic_DNA"/>
</dbReference>
<name>A0A080ZLZ3_PHYNI</name>
<accession>A0A080ZLZ3</accession>
<protein>
    <submittedName>
        <fullName evidence="1">Uncharacterized protein</fullName>
    </submittedName>
</protein>
<gene>
    <name evidence="1" type="ORF">F444_15441</name>
</gene>
<proteinExistence type="predicted"/>
<comment type="caution">
    <text evidence="1">The sequence shown here is derived from an EMBL/GenBank/DDBJ whole genome shotgun (WGS) entry which is preliminary data.</text>
</comment>
<organism evidence="1 2">
    <name type="scientific">Phytophthora nicotianae P1976</name>
    <dbReference type="NCBI Taxonomy" id="1317066"/>
    <lineage>
        <taxon>Eukaryota</taxon>
        <taxon>Sar</taxon>
        <taxon>Stramenopiles</taxon>
        <taxon>Oomycota</taxon>
        <taxon>Peronosporomycetes</taxon>
        <taxon>Peronosporales</taxon>
        <taxon>Peronosporaceae</taxon>
        <taxon>Phytophthora</taxon>
    </lineage>
</organism>
<dbReference type="Proteomes" id="UP000028582">
    <property type="component" value="Unassembled WGS sequence"/>
</dbReference>
<dbReference type="OrthoDB" id="125686at2759"/>
<reference evidence="1 2" key="1">
    <citation type="submission" date="2013-11" db="EMBL/GenBank/DDBJ databases">
        <title>The Genome Sequence of Phytophthora parasitica P1976.</title>
        <authorList>
            <consortium name="The Broad Institute Genomics Platform"/>
            <person name="Russ C."/>
            <person name="Tyler B."/>
            <person name="Panabieres F."/>
            <person name="Shan W."/>
            <person name="Tripathy S."/>
            <person name="Grunwald N."/>
            <person name="Machado M."/>
            <person name="Johnson C.S."/>
            <person name="Walker B."/>
            <person name="Young S."/>
            <person name="Zeng Q."/>
            <person name="Gargeya S."/>
            <person name="Fitzgerald M."/>
            <person name="Haas B."/>
            <person name="Abouelleil A."/>
            <person name="Allen A.W."/>
            <person name="Alvarado L."/>
            <person name="Arachchi H.M."/>
            <person name="Berlin A.M."/>
            <person name="Chapman S.B."/>
            <person name="Gainer-Dewar J."/>
            <person name="Goldberg J."/>
            <person name="Griggs A."/>
            <person name="Gujja S."/>
            <person name="Hansen M."/>
            <person name="Howarth C."/>
            <person name="Imamovic A."/>
            <person name="Ireland A."/>
            <person name="Larimer J."/>
            <person name="McCowan C."/>
            <person name="Murphy C."/>
            <person name="Pearson M."/>
            <person name="Poon T.W."/>
            <person name="Priest M."/>
            <person name="Roberts A."/>
            <person name="Saif S."/>
            <person name="Shea T."/>
            <person name="Sisk P."/>
            <person name="Sykes S."/>
            <person name="Wortman J."/>
            <person name="Nusbaum C."/>
            <person name="Birren B."/>
        </authorList>
    </citation>
    <scope>NUCLEOTIDE SEQUENCE [LARGE SCALE GENOMIC DNA]</scope>
    <source>
        <strain evidence="1 2">P1976</strain>
    </source>
</reference>
<sequence length="786" mass="89107">MVRVVSCRYLRISCSEDDHPLFRRYYARSNRERGVKLLRCFPHCCPEHVQRCYCGSSVHVLVTFDAEVSAASQRNLLVCARFEPSRVIPPWPMNLINTSRIEENGVDIEHRLRPVEVVSLPETLLSTDNRKATQSVWIRADREGESKQTYKNGVLFVLNKYRFPKWLYSYDSSVTRTQREMTHHLVVYVCQLTGTRSQLGEIDAAVLARHESPGFSLISYRRSGNNGRDAGCDLPAIDVDSSTTFTAVDFDSLDAFSSSSDAMEVDSVDSTSTEPQTEKVYAAADRFQQRQVEQQQKQFDNRSAFPLCGDTEDKYSWQHRVEALNCGFREKGQHLLILWRFLQNISLRELQLTEAASTHLRSFWLQAAASFRSMDSSSFLHDAVGSLLRSIFDHNSATSIDSTDPECAVVRVTTHLFLRALSSHTVQRLVLSACTVNDAKTSKPHLQERFLLLISDVYEVLGRVLHEVTDAASFTRGNQHVTIPTLVDEVLSLVYRQPKYRPLRAGFVALLMDQRPDSLSDALNCAFQAFTALIRERMIACATRYRDRIRTGGNNSIWNHRWLLEPASVQLLDLSSGSRTDYRHEMRLVDAMQLMYELGCVDFKVQENASWISLRSAFSMATSAPMTLVLDGKLRVFRVLPSGISSMISTLGSWSIGDYTAAFSEDGRSLEVNIFSFADAMTNGFTSDDHHSRDAARDDIVKLRRVCLSIRLDKKLNKEGRDQKDLFVFVRGTVYGSTLSFSLNERKNGLNLSEQSAMDRAATWSEVEWAELWELKAGYIPLPRAS</sequence>
<evidence type="ECO:0000313" key="2">
    <source>
        <dbReference type="Proteomes" id="UP000028582"/>
    </source>
</evidence>
<dbReference type="AlphaFoldDB" id="A0A080ZLZ3"/>
<evidence type="ECO:0000313" key="1">
    <source>
        <dbReference type="EMBL" id="ETO67654.1"/>
    </source>
</evidence>